<organism evidence="1">
    <name type="scientific">Nothobranchius kadleci</name>
    <name type="common">African annual killifish</name>
    <dbReference type="NCBI Taxonomy" id="1051664"/>
    <lineage>
        <taxon>Eukaryota</taxon>
        <taxon>Metazoa</taxon>
        <taxon>Chordata</taxon>
        <taxon>Craniata</taxon>
        <taxon>Vertebrata</taxon>
        <taxon>Euteleostomi</taxon>
        <taxon>Actinopterygii</taxon>
        <taxon>Neopterygii</taxon>
        <taxon>Teleostei</taxon>
        <taxon>Neoteleostei</taxon>
        <taxon>Acanthomorphata</taxon>
        <taxon>Ovalentaria</taxon>
        <taxon>Atherinomorphae</taxon>
        <taxon>Cyprinodontiformes</taxon>
        <taxon>Nothobranchiidae</taxon>
        <taxon>Nothobranchius</taxon>
    </lineage>
</organism>
<reference evidence="1" key="2">
    <citation type="submission" date="2016-06" db="EMBL/GenBank/DDBJ databases">
        <title>The genome of a short-lived fish provides insights into sex chromosome evolution and the genetic control of aging.</title>
        <authorList>
            <person name="Reichwald K."/>
            <person name="Felder M."/>
            <person name="Petzold A."/>
            <person name="Koch P."/>
            <person name="Groth M."/>
            <person name="Platzer M."/>
        </authorList>
    </citation>
    <scope>NUCLEOTIDE SEQUENCE</scope>
    <source>
        <tissue evidence="1">Brain</tissue>
    </source>
</reference>
<gene>
    <name evidence="1" type="primary">Nfu_g_1_020432</name>
</gene>
<accession>A0A1A8D6Z9</accession>
<reference evidence="1" key="1">
    <citation type="submission" date="2016-05" db="EMBL/GenBank/DDBJ databases">
        <authorList>
            <person name="Lavstsen T."/>
            <person name="Jespersen J.S."/>
        </authorList>
    </citation>
    <scope>NUCLEOTIDE SEQUENCE</scope>
    <source>
        <tissue evidence="1">Brain</tissue>
    </source>
</reference>
<name>A0A1A8D6Z9_NOTKA</name>
<evidence type="ECO:0000313" key="1">
    <source>
        <dbReference type="EMBL" id="SBQ28729.1"/>
    </source>
</evidence>
<feature type="non-terminal residue" evidence="1">
    <location>
        <position position="67"/>
    </location>
</feature>
<sequence length="67" mass="7061">IPFCVLAPSCVMSASPSCVSLCAPSPSKDPLMCLFVFLMCPLVCSPPDYPSQVLCSFGLPQSPLCSF</sequence>
<protein>
    <submittedName>
        <fullName evidence="1">Zisupton</fullName>
    </submittedName>
</protein>
<proteinExistence type="predicted"/>
<feature type="non-terminal residue" evidence="1">
    <location>
        <position position="1"/>
    </location>
</feature>
<dbReference type="EMBL" id="HAEA01000249">
    <property type="protein sequence ID" value="SBQ28729.1"/>
    <property type="molecule type" value="Transcribed_RNA"/>
</dbReference>
<dbReference type="AlphaFoldDB" id="A0A1A8D6Z9"/>